<reference evidence="9 10" key="1">
    <citation type="submission" date="2018-04" db="EMBL/GenBank/DDBJ databases">
        <title>Genomic Encyclopedia of Type Strains, Phase IV (KMG-IV): sequencing the most valuable type-strain genomes for metagenomic binning, comparative biology and taxonomic classification.</title>
        <authorList>
            <person name="Goeker M."/>
        </authorList>
    </citation>
    <scope>NUCLEOTIDE SEQUENCE [LARGE SCALE GENOMIC DNA]</scope>
    <source>
        <strain evidence="9 10">DSM 20705</strain>
    </source>
</reference>
<comment type="cofactor">
    <cofactor evidence="1">
        <name>Mg(2+)</name>
        <dbReference type="ChEBI" id="CHEBI:18420"/>
    </cofactor>
</comment>
<evidence type="ECO:0000256" key="6">
    <source>
        <dbReference type="ARBA" id="ARBA00022842"/>
    </source>
</evidence>
<keyword evidence="4" id="KW-0548">Nucleotidyltransferase</keyword>
<dbReference type="GO" id="GO:0008033">
    <property type="term" value="P:tRNA processing"/>
    <property type="evidence" value="ECO:0007669"/>
    <property type="project" value="UniProtKB-KW"/>
</dbReference>
<dbReference type="Proteomes" id="UP000245793">
    <property type="component" value="Unassembled WGS sequence"/>
</dbReference>
<comment type="similarity">
    <text evidence="7">Belongs to the tRNA nucleotidyltransferase/poly(A) polymerase family.</text>
</comment>
<feature type="domain" description="Poly A polymerase head" evidence="8">
    <location>
        <begin position="28"/>
        <end position="152"/>
    </location>
</feature>
<proteinExistence type="inferred from homology"/>
<sequence length="418" mass="50073">MNKKFEIKYLERAIYILNKIYELLGYEAYLVGGAVRDFLLNRSTSDFDVAINVKSLIVFKARFFQEEFKFLRYEKYYKSIKFIDKKTGLKFEFTPMRKEFYGKTCEPRIIFTNKPEVDSRRRDFKINAIYMDRNEKILDFTNGISDLKNSRISFIGSPRKRILEDTKRIIRALKFRELLSFKFQKETYSEIFKNFYLIKNISNDYKYDELKTIILKQDDLVFNLLCEIGFINKRTYDREYKQKYNLFKNCLEKYRIKYDIFISILIIKFEIKDIESFLNFLGFRNKQIIKIKELIKFYNSSEDYLEVCAYILNKYGADLLSDFYDVYNFIRIVWGVSSAESEKIDKIAKIIHNIERGLIPSSIREVDINGDDLMKIGIKGALIGKTLNEIFKLTLVEENNQKENLLKFADIIHNRIRR</sequence>
<dbReference type="SUPFAM" id="SSF81301">
    <property type="entry name" value="Nucleotidyltransferase"/>
    <property type="match status" value="1"/>
</dbReference>
<organism evidence="9 10">
    <name type="scientific">Ezakiella coagulans</name>
    <dbReference type="NCBI Taxonomy" id="46507"/>
    <lineage>
        <taxon>Bacteria</taxon>
        <taxon>Bacillati</taxon>
        <taxon>Bacillota</taxon>
        <taxon>Tissierellia</taxon>
        <taxon>Ezakiella</taxon>
    </lineage>
</organism>
<name>A0A2U1E4P5_9FIRM</name>
<evidence type="ECO:0000256" key="4">
    <source>
        <dbReference type="ARBA" id="ARBA00022695"/>
    </source>
</evidence>
<dbReference type="InterPro" id="IPR002646">
    <property type="entry name" value="PolA_pol_head_dom"/>
</dbReference>
<dbReference type="PANTHER" id="PTHR46173">
    <property type="entry name" value="CCA TRNA NUCLEOTIDYLTRANSFERASE 1, MITOCHONDRIAL"/>
    <property type="match status" value="1"/>
</dbReference>
<dbReference type="GO" id="GO:0016779">
    <property type="term" value="F:nucleotidyltransferase activity"/>
    <property type="evidence" value="ECO:0007669"/>
    <property type="project" value="UniProtKB-KW"/>
</dbReference>
<dbReference type="EMBL" id="QEKV01000003">
    <property type="protein sequence ID" value="PVY94822.1"/>
    <property type="molecule type" value="Genomic_DNA"/>
</dbReference>
<accession>A0A2U1E4P5</accession>
<evidence type="ECO:0000256" key="7">
    <source>
        <dbReference type="RuleBase" id="RU003953"/>
    </source>
</evidence>
<evidence type="ECO:0000313" key="10">
    <source>
        <dbReference type="Proteomes" id="UP000245793"/>
    </source>
</evidence>
<dbReference type="GO" id="GO:0000049">
    <property type="term" value="F:tRNA binding"/>
    <property type="evidence" value="ECO:0007669"/>
    <property type="project" value="TreeGrafter"/>
</dbReference>
<dbReference type="RefSeq" id="WP_116479847.1">
    <property type="nucleotide sequence ID" value="NZ_QEKV01000003.1"/>
</dbReference>
<evidence type="ECO:0000256" key="5">
    <source>
        <dbReference type="ARBA" id="ARBA00022723"/>
    </source>
</evidence>
<dbReference type="SUPFAM" id="SSF81891">
    <property type="entry name" value="Poly A polymerase C-terminal region-like"/>
    <property type="match status" value="1"/>
</dbReference>
<keyword evidence="2 7" id="KW-0808">Transferase</keyword>
<evidence type="ECO:0000256" key="3">
    <source>
        <dbReference type="ARBA" id="ARBA00022694"/>
    </source>
</evidence>
<keyword evidence="6" id="KW-0460">Magnesium</keyword>
<dbReference type="Gene3D" id="1.10.3090.10">
    <property type="entry name" value="cca-adding enzyme, domain 2"/>
    <property type="match status" value="1"/>
</dbReference>
<dbReference type="Gene3D" id="3.30.460.10">
    <property type="entry name" value="Beta Polymerase, domain 2"/>
    <property type="match status" value="1"/>
</dbReference>
<dbReference type="CDD" id="cd05398">
    <property type="entry name" value="NT_ClassII-CCAase"/>
    <property type="match status" value="1"/>
</dbReference>
<dbReference type="InterPro" id="IPR043519">
    <property type="entry name" value="NT_sf"/>
</dbReference>
<evidence type="ECO:0000256" key="1">
    <source>
        <dbReference type="ARBA" id="ARBA00001946"/>
    </source>
</evidence>
<evidence type="ECO:0000259" key="8">
    <source>
        <dbReference type="Pfam" id="PF01743"/>
    </source>
</evidence>
<keyword evidence="10" id="KW-1185">Reference proteome</keyword>
<evidence type="ECO:0000256" key="2">
    <source>
        <dbReference type="ARBA" id="ARBA00022679"/>
    </source>
</evidence>
<dbReference type="GO" id="GO:0046872">
    <property type="term" value="F:metal ion binding"/>
    <property type="evidence" value="ECO:0007669"/>
    <property type="project" value="UniProtKB-KW"/>
</dbReference>
<keyword evidence="3" id="KW-0819">tRNA processing</keyword>
<dbReference type="InterPro" id="IPR050264">
    <property type="entry name" value="Bact_CCA-adding_enz_type3_sf"/>
</dbReference>
<keyword evidence="7" id="KW-0694">RNA-binding</keyword>
<dbReference type="Pfam" id="PF01743">
    <property type="entry name" value="PolyA_pol"/>
    <property type="match status" value="1"/>
</dbReference>
<keyword evidence="5" id="KW-0479">Metal-binding</keyword>
<comment type="caution">
    <text evidence="9">The sequence shown here is derived from an EMBL/GenBank/DDBJ whole genome shotgun (WGS) entry which is preliminary data.</text>
</comment>
<evidence type="ECO:0000313" key="9">
    <source>
        <dbReference type="EMBL" id="PVY94822.1"/>
    </source>
</evidence>
<protein>
    <submittedName>
        <fullName evidence="9">tRNA nucleotidyltransferase/poly(A) polymerase</fullName>
    </submittedName>
</protein>
<dbReference type="AlphaFoldDB" id="A0A2U1E4P5"/>
<gene>
    <name evidence="9" type="ORF">C7381_10360</name>
</gene>
<dbReference type="PANTHER" id="PTHR46173:SF1">
    <property type="entry name" value="CCA TRNA NUCLEOTIDYLTRANSFERASE 1, MITOCHONDRIAL"/>
    <property type="match status" value="1"/>
</dbReference>